<gene>
    <name evidence="10" type="ORF">FC56_GL000751</name>
</gene>
<dbReference type="GO" id="GO:0008237">
    <property type="term" value="F:metallopeptidase activity"/>
    <property type="evidence" value="ECO:0007669"/>
    <property type="project" value="UniProtKB-KW"/>
</dbReference>
<keyword evidence="8" id="KW-0378">Hydrolase</keyword>
<evidence type="ECO:0000313" key="11">
    <source>
        <dbReference type="Proteomes" id="UP000051256"/>
    </source>
</evidence>
<sequence length="409" mass="44963">MSDLTTNLTKYASLIVNLGVNVQPKQTIIIYAAVDQVQLTRLITKAAYAKGAAEVIVKWDDPVIDQEFLTNADPLRLQTPYTFEKQAAKELMNKKASRISILSNSPDAFKLVPTKQLQAYKIGKTIVKQPVMKATMNNDISWLVVAAASPEWAQMVYPDEEVEAATAHLWQTIFEANRLNTANPETSWAEHIAFLDNQAAWLNTNQFDALHYQSTDTDLTIGLPANHVWKAAGDKDSSGNSFVPNMPTEEVFTAPDNRRIDGTVSSTLPLSYDGQIINGIQLTFESGRIISAKAEQGSELLNSLINTDDGSHSLGEVALVPEDSPIAQTKTIFYNTLFDENASDHIAIGASYPFNIKNGTNMTAEQLAAVGLNQSDVHVDFMIGSKDMNITGITKTQQEIPIMRNGNWV</sequence>
<organism evidence="10 11">
    <name type="scientific">Lentilactobacillus senioris DSM 24302 = JCM 17472</name>
    <dbReference type="NCBI Taxonomy" id="1423802"/>
    <lineage>
        <taxon>Bacteria</taxon>
        <taxon>Bacillati</taxon>
        <taxon>Bacillota</taxon>
        <taxon>Bacilli</taxon>
        <taxon>Lactobacillales</taxon>
        <taxon>Lactobacillaceae</taxon>
        <taxon>Lentilactobacillus</taxon>
    </lineage>
</organism>
<comment type="caution">
    <text evidence="10">The sequence shown here is derived from an EMBL/GenBank/DDBJ whole genome shotgun (WGS) entry which is preliminary data.</text>
</comment>
<accession>A0A0R2CN44</accession>
<dbReference type="EMBL" id="AYZR01000009">
    <property type="protein sequence ID" value="KRM93087.1"/>
    <property type="molecule type" value="Genomic_DNA"/>
</dbReference>
<dbReference type="PRINTS" id="PR00919">
    <property type="entry name" value="THERMOPTASE"/>
</dbReference>
<evidence type="ECO:0000256" key="3">
    <source>
        <dbReference type="ARBA" id="ARBA00001947"/>
    </source>
</evidence>
<dbReference type="STRING" id="1423802.FC56_GL000751"/>
<comment type="cofactor">
    <cofactor evidence="1">
        <name>Co(2+)</name>
        <dbReference type="ChEBI" id="CHEBI:48828"/>
    </cofactor>
</comment>
<dbReference type="RefSeq" id="WP_056978482.1">
    <property type="nucleotide sequence ID" value="NZ_AYZR01000009.1"/>
</dbReference>
<reference evidence="10 11" key="1">
    <citation type="journal article" date="2015" name="Genome Announc.">
        <title>Expanding the biotechnology potential of lactobacilli through comparative genomics of 213 strains and associated genera.</title>
        <authorList>
            <person name="Sun Z."/>
            <person name="Harris H.M."/>
            <person name="McCann A."/>
            <person name="Guo C."/>
            <person name="Argimon S."/>
            <person name="Zhang W."/>
            <person name="Yang X."/>
            <person name="Jeffery I.B."/>
            <person name="Cooney J.C."/>
            <person name="Kagawa T.F."/>
            <person name="Liu W."/>
            <person name="Song Y."/>
            <person name="Salvetti E."/>
            <person name="Wrobel A."/>
            <person name="Rasinkangas P."/>
            <person name="Parkhill J."/>
            <person name="Rea M.C."/>
            <person name="O'Sullivan O."/>
            <person name="Ritari J."/>
            <person name="Douillard F.P."/>
            <person name="Paul Ross R."/>
            <person name="Yang R."/>
            <person name="Briner A.E."/>
            <person name="Felis G.E."/>
            <person name="de Vos W.M."/>
            <person name="Barrangou R."/>
            <person name="Klaenhammer T.R."/>
            <person name="Caufield P.W."/>
            <person name="Cui Y."/>
            <person name="Zhang H."/>
            <person name="O'Toole P.W."/>
        </authorList>
    </citation>
    <scope>NUCLEOTIDE SEQUENCE [LARGE SCALE GENOMIC DNA]</scope>
    <source>
        <strain evidence="10 11">DSM 24302</strain>
    </source>
</reference>
<dbReference type="InterPro" id="IPR035097">
    <property type="entry name" value="M29_N-terminal"/>
</dbReference>
<dbReference type="InterPro" id="IPR052170">
    <property type="entry name" value="M29_Exopeptidase"/>
</dbReference>
<name>A0A0R2CN44_9LACO</name>
<keyword evidence="5 10" id="KW-0031">Aminopeptidase</keyword>
<dbReference type="PATRIC" id="fig|1423802.4.peg.762"/>
<dbReference type="SUPFAM" id="SSF144052">
    <property type="entry name" value="Thermophilic metalloprotease-like"/>
    <property type="match status" value="1"/>
</dbReference>
<dbReference type="InterPro" id="IPR000787">
    <property type="entry name" value="Peptidase_M29"/>
</dbReference>
<dbReference type="GO" id="GO:0046872">
    <property type="term" value="F:metal ion binding"/>
    <property type="evidence" value="ECO:0007669"/>
    <property type="project" value="UniProtKB-KW"/>
</dbReference>
<proteinExistence type="inferred from homology"/>
<keyword evidence="6" id="KW-0645">Protease</keyword>
<keyword evidence="11" id="KW-1185">Reference proteome</keyword>
<evidence type="ECO:0000256" key="5">
    <source>
        <dbReference type="ARBA" id="ARBA00022438"/>
    </source>
</evidence>
<evidence type="ECO:0000256" key="2">
    <source>
        <dbReference type="ARBA" id="ARBA00001946"/>
    </source>
</evidence>
<evidence type="ECO:0000256" key="7">
    <source>
        <dbReference type="ARBA" id="ARBA00022723"/>
    </source>
</evidence>
<evidence type="ECO:0000256" key="8">
    <source>
        <dbReference type="ARBA" id="ARBA00022801"/>
    </source>
</evidence>
<keyword evidence="9" id="KW-0482">Metalloprotease</keyword>
<evidence type="ECO:0000313" key="10">
    <source>
        <dbReference type="EMBL" id="KRM93087.1"/>
    </source>
</evidence>
<dbReference type="GO" id="GO:0004177">
    <property type="term" value="F:aminopeptidase activity"/>
    <property type="evidence" value="ECO:0007669"/>
    <property type="project" value="UniProtKB-KW"/>
</dbReference>
<evidence type="ECO:0000256" key="9">
    <source>
        <dbReference type="ARBA" id="ARBA00023049"/>
    </source>
</evidence>
<comment type="similarity">
    <text evidence="4">Belongs to the peptidase M29 family.</text>
</comment>
<keyword evidence="7" id="KW-0479">Metal-binding</keyword>
<dbReference type="GO" id="GO:0006508">
    <property type="term" value="P:proteolysis"/>
    <property type="evidence" value="ECO:0007669"/>
    <property type="project" value="UniProtKB-KW"/>
</dbReference>
<comment type="cofactor">
    <cofactor evidence="2">
        <name>Mg(2+)</name>
        <dbReference type="ChEBI" id="CHEBI:18420"/>
    </cofactor>
</comment>
<evidence type="ECO:0000256" key="1">
    <source>
        <dbReference type="ARBA" id="ARBA00001941"/>
    </source>
</evidence>
<dbReference type="Gene3D" id="3.40.1830.10">
    <property type="entry name" value="Thermophilic metalloprotease (M29)"/>
    <property type="match status" value="1"/>
</dbReference>
<dbReference type="AlphaFoldDB" id="A0A0R2CN44"/>
<comment type="cofactor">
    <cofactor evidence="3">
        <name>Zn(2+)</name>
        <dbReference type="ChEBI" id="CHEBI:29105"/>
    </cofactor>
</comment>
<dbReference type="Proteomes" id="UP000051256">
    <property type="component" value="Unassembled WGS sequence"/>
</dbReference>
<dbReference type="PANTHER" id="PTHR34448">
    <property type="entry name" value="AMINOPEPTIDASE"/>
    <property type="match status" value="1"/>
</dbReference>
<protein>
    <submittedName>
        <fullName evidence="10">PepS aminopeptidase</fullName>
    </submittedName>
</protein>
<dbReference type="PANTHER" id="PTHR34448:SF3">
    <property type="entry name" value="AMINOPEPTIDASE AMPS"/>
    <property type="match status" value="1"/>
</dbReference>
<evidence type="ECO:0000256" key="4">
    <source>
        <dbReference type="ARBA" id="ARBA00008236"/>
    </source>
</evidence>
<evidence type="ECO:0000256" key="6">
    <source>
        <dbReference type="ARBA" id="ARBA00022670"/>
    </source>
</evidence>
<dbReference type="Pfam" id="PF02073">
    <property type="entry name" value="Peptidase_M29"/>
    <property type="match status" value="1"/>
</dbReference>